<keyword evidence="5" id="KW-0732">Signal</keyword>
<comment type="subcellular location">
    <subcellularLocation>
        <location evidence="1">Membrane</location>
    </subcellularLocation>
</comment>
<evidence type="ECO:0000256" key="1">
    <source>
        <dbReference type="ARBA" id="ARBA00004370"/>
    </source>
</evidence>
<keyword evidence="4" id="KW-1133">Transmembrane helix</keyword>
<keyword evidence="2 4" id="KW-0812">Transmembrane</keyword>
<name>A0ABD0W782_UMBPY</name>
<feature type="signal peptide" evidence="5">
    <location>
        <begin position="1"/>
        <end position="18"/>
    </location>
</feature>
<feature type="domain" description="Ig-like" evidence="6">
    <location>
        <begin position="4"/>
        <end position="124"/>
    </location>
</feature>
<feature type="domain" description="Ig-like" evidence="6">
    <location>
        <begin position="144"/>
        <end position="225"/>
    </location>
</feature>
<keyword evidence="3 4" id="KW-0472">Membrane</keyword>
<gene>
    <name evidence="7" type="ORF">UPYG_G00303740</name>
</gene>
<protein>
    <recommendedName>
        <fullName evidence="6">Ig-like domain-containing protein</fullName>
    </recommendedName>
</protein>
<dbReference type="InterPro" id="IPR013783">
    <property type="entry name" value="Ig-like_fold"/>
</dbReference>
<evidence type="ECO:0000256" key="2">
    <source>
        <dbReference type="ARBA" id="ARBA00022692"/>
    </source>
</evidence>
<feature type="chain" id="PRO_5044812293" description="Ig-like domain-containing protein" evidence="5">
    <location>
        <begin position="19"/>
        <end position="346"/>
    </location>
</feature>
<proteinExistence type="predicted"/>
<evidence type="ECO:0000313" key="7">
    <source>
        <dbReference type="EMBL" id="KAL0967035.1"/>
    </source>
</evidence>
<evidence type="ECO:0000313" key="8">
    <source>
        <dbReference type="Proteomes" id="UP001557470"/>
    </source>
</evidence>
<dbReference type="EMBL" id="JAGEUA010000009">
    <property type="protein sequence ID" value="KAL0967035.1"/>
    <property type="molecule type" value="Genomic_DNA"/>
</dbReference>
<dbReference type="Gene3D" id="2.60.40.10">
    <property type="entry name" value="Immunoglobulins"/>
    <property type="match status" value="2"/>
</dbReference>
<dbReference type="GO" id="GO:0016020">
    <property type="term" value="C:membrane"/>
    <property type="evidence" value="ECO:0007669"/>
    <property type="project" value="UniProtKB-SubCell"/>
</dbReference>
<dbReference type="SUPFAM" id="SSF48726">
    <property type="entry name" value="Immunoglobulin"/>
    <property type="match status" value="2"/>
</dbReference>
<dbReference type="PANTHER" id="PTHR11860">
    <property type="entry name" value="POLYMERIC-IMMUNOGLOBULIN RECEPTOR"/>
    <property type="match status" value="1"/>
</dbReference>
<dbReference type="InterPro" id="IPR050671">
    <property type="entry name" value="CD300_family_receptors"/>
</dbReference>
<dbReference type="InterPro" id="IPR013106">
    <property type="entry name" value="Ig_V-set"/>
</dbReference>
<evidence type="ECO:0000256" key="4">
    <source>
        <dbReference type="SAM" id="Phobius"/>
    </source>
</evidence>
<dbReference type="Pfam" id="PF07686">
    <property type="entry name" value="V-set"/>
    <property type="match status" value="2"/>
</dbReference>
<dbReference type="InterPro" id="IPR036179">
    <property type="entry name" value="Ig-like_dom_sf"/>
</dbReference>
<dbReference type="AlphaFoldDB" id="A0ABD0W782"/>
<accession>A0ABD0W782</accession>
<dbReference type="CDD" id="cd05716">
    <property type="entry name" value="IgV_pIgR_like"/>
    <property type="match status" value="2"/>
</dbReference>
<organism evidence="7 8">
    <name type="scientific">Umbra pygmaea</name>
    <name type="common">Eastern mudminnow</name>
    <dbReference type="NCBI Taxonomy" id="75934"/>
    <lineage>
        <taxon>Eukaryota</taxon>
        <taxon>Metazoa</taxon>
        <taxon>Chordata</taxon>
        <taxon>Craniata</taxon>
        <taxon>Vertebrata</taxon>
        <taxon>Euteleostomi</taxon>
        <taxon>Actinopterygii</taxon>
        <taxon>Neopterygii</taxon>
        <taxon>Teleostei</taxon>
        <taxon>Protacanthopterygii</taxon>
        <taxon>Esociformes</taxon>
        <taxon>Umbridae</taxon>
        <taxon>Umbra</taxon>
    </lineage>
</organism>
<evidence type="ECO:0000256" key="3">
    <source>
        <dbReference type="ARBA" id="ARBA00023136"/>
    </source>
</evidence>
<dbReference type="PROSITE" id="PS50835">
    <property type="entry name" value="IG_LIKE"/>
    <property type="match status" value="2"/>
</dbReference>
<reference evidence="7 8" key="1">
    <citation type="submission" date="2024-06" db="EMBL/GenBank/DDBJ databases">
        <authorList>
            <person name="Pan Q."/>
            <person name="Wen M."/>
            <person name="Jouanno E."/>
            <person name="Zahm M."/>
            <person name="Klopp C."/>
            <person name="Cabau C."/>
            <person name="Louis A."/>
            <person name="Berthelot C."/>
            <person name="Parey E."/>
            <person name="Roest Crollius H."/>
            <person name="Montfort J."/>
            <person name="Robinson-Rechavi M."/>
            <person name="Bouchez O."/>
            <person name="Lampietro C."/>
            <person name="Lopez Roques C."/>
            <person name="Donnadieu C."/>
            <person name="Postlethwait J."/>
            <person name="Bobe J."/>
            <person name="Verreycken H."/>
            <person name="Guiguen Y."/>
        </authorList>
    </citation>
    <scope>NUCLEOTIDE SEQUENCE [LARGE SCALE GENOMIC DNA]</scope>
    <source>
        <strain evidence="7">Up_M1</strain>
        <tissue evidence="7">Testis</tissue>
    </source>
</reference>
<dbReference type="InterPro" id="IPR007110">
    <property type="entry name" value="Ig-like_dom"/>
</dbReference>
<keyword evidence="8" id="KW-1185">Reference proteome</keyword>
<dbReference type="InterPro" id="IPR003599">
    <property type="entry name" value="Ig_sub"/>
</dbReference>
<dbReference type="Proteomes" id="UP001557470">
    <property type="component" value="Unassembled WGS sequence"/>
</dbReference>
<dbReference type="SMART" id="SM00409">
    <property type="entry name" value="IG"/>
    <property type="match status" value="2"/>
</dbReference>
<evidence type="ECO:0000259" key="6">
    <source>
        <dbReference type="PROSITE" id="PS50835"/>
    </source>
</evidence>
<sequence length="346" mass="38980">MMAPLLILSLVLFTHLTGYLCKVTTVGDLAVLEGGSVEIPCHYEPQYASYVKYWCQGRDRGLCTSLARSDAPGRPTAEDKVVLFDDPVQQVFTVTMTNMQEADSGWYWCGVEVGGFWSADDAVSLYINVLHGLSVVNRKVRGEEGTSLTVQCLYSQRLRQNEKKWCRSGDWSSCLVTNSDGLNEDQALEIRDDHTKAFNVTFRRLVSTDTGWYWCASGQQQVAVYIQVTQQVAVHITLPATTGPGVIVTSSPEDNQSVHLPPRQIANGAENQRPLWEYSLMACGVLFIVQLLILLPWKIMDRYMKLKKRRTEEELEDRLSDPPFGDDWQNTSIIILKDPSQKMLGF</sequence>
<feature type="transmembrane region" description="Helical" evidence="4">
    <location>
        <begin position="278"/>
        <end position="300"/>
    </location>
</feature>
<comment type="caution">
    <text evidence="7">The sequence shown here is derived from an EMBL/GenBank/DDBJ whole genome shotgun (WGS) entry which is preliminary data.</text>
</comment>
<dbReference type="PANTHER" id="PTHR11860:SF87">
    <property type="entry name" value="CMRF35-LIKE MOLECULE 8"/>
    <property type="match status" value="1"/>
</dbReference>
<evidence type="ECO:0000256" key="5">
    <source>
        <dbReference type="SAM" id="SignalP"/>
    </source>
</evidence>